<dbReference type="Proteomes" id="UP001157947">
    <property type="component" value="Unassembled WGS sequence"/>
</dbReference>
<evidence type="ECO:0000313" key="2">
    <source>
        <dbReference type="Proteomes" id="UP001157947"/>
    </source>
</evidence>
<name>A0AA45WLK3_9AQUI</name>
<evidence type="ECO:0000313" key="1">
    <source>
        <dbReference type="EMBL" id="SMP11685.1"/>
    </source>
</evidence>
<sequence>YGTVARWTYEVGKFLDKHLQEKWKKLANRIDMDEISIDEMRTYINKNTEENSVWIWTACVKKGNEKYYLYEIGDREEKTFLKSIG</sequence>
<dbReference type="EMBL" id="FXTX01000009">
    <property type="protein sequence ID" value="SMP11685.1"/>
    <property type="molecule type" value="Genomic_DNA"/>
</dbReference>
<reference evidence="1" key="1">
    <citation type="submission" date="2017-05" db="EMBL/GenBank/DDBJ databases">
        <authorList>
            <person name="Varghese N."/>
            <person name="Submissions S."/>
        </authorList>
    </citation>
    <scope>NUCLEOTIDE SEQUENCE</scope>
    <source>
        <strain evidence="1">DSM 18763</strain>
    </source>
</reference>
<keyword evidence="2" id="KW-1185">Reference proteome</keyword>
<gene>
    <name evidence="1" type="ORF">SAMN06264868_1091</name>
</gene>
<organism evidence="1 2">
    <name type="scientific">Venenivibrio stagnispumantis</name>
    <dbReference type="NCBI Taxonomy" id="407998"/>
    <lineage>
        <taxon>Bacteria</taxon>
        <taxon>Pseudomonadati</taxon>
        <taxon>Aquificota</taxon>
        <taxon>Aquificia</taxon>
        <taxon>Aquificales</taxon>
        <taxon>Hydrogenothermaceae</taxon>
        <taxon>Venenivibrio</taxon>
    </lineage>
</organism>
<protein>
    <submittedName>
        <fullName evidence="1">Uncharacterized protein</fullName>
    </submittedName>
</protein>
<comment type="caution">
    <text evidence="1">The sequence shown here is derived from an EMBL/GenBank/DDBJ whole genome shotgun (WGS) entry which is preliminary data.</text>
</comment>
<accession>A0AA45WLK3</accession>
<dbReference type="AlphaFoldDB" id="A0AA45WLK3"/>
<feature type="non-terminal residue" evidence="1">
    <location>
        <position position="1"/>
    </location>
</feature>
<proteinExistence type="predicted"/>
<dbReference type="RefSeq" id="WP_283571432.1">
    <property type="nucleotide sequence ID" value="NZ_FXTX01000009.1"/>
</dbReference>